<keyword evidence="2" id="KW-0732">Signal</keyword>
<evidence type="ECO:0000313" key="3">
    <source>
        <dbReference type="Proteomes" id="UP000025227"/>
    </source>
</evidence>
<evidence type="ECO:0000256" key="1">
    <source>
        <dbReference type="SAM" id="MobiDB-lite"/>
    </source>
</evidence>
<feature type="signal peptide" evidence="2">
    <location>
        <begin position="1"/>
        <end position="17"/>
    </location>
</feature>
<reference evidence="4" key="1">
    <citation type="submission" date="2020-12" db="UniProtKB">
        <authorList>
            <consortium name="WormBaseParasite"/>
        </authorList>
    </citation>
    <scope>IDENTIFICATION</scope>
    <source>
        <strain evidence="4">MHco3</strain>
    </source>
</reference>
<keyword evidence="3" id="KW-1185">Reference proteome</keyword>
<name>A0A7I5E5X2_HAECO</name>
<dbReference type="Proteomes" id="UP000025227">
    <property type="component" value="Unplaced"/>
</dbReference>
<feature type="region of interest" description="Disordered" evidence="1">
    <location>
        <begin position="25"/>
        <end position="71"/>
    </location>
</feature>
<feature type="chain" id="PRO_5029676631" evidence="2">
    <location>
        <begin position="18"/>
        <end position="71"/>
    </location>
</feature>
<organism evidence="3 4">
    <name type="scientific">Haemonchus contortus</name>
    <name type="common">Barber pole worm</name>
    <dbReference type="NCBI Taxonomy" id="6289"/>
    <lineage>
        <taxon>Eukaryota</taxon>
        <taxon>Metazoa</taxon>
        <taxon>Ecdysozoa</taxon>
        <taxon>Nematoda</taxon>
        <taxon>Chromadorea</taxon>
        <taxon>Rhabditida</taxon>
        <taxon>Rhabditina</taxon>
        <taxon>Rhabditomorpha</taxon>
        <taxon>Strongyloidea</taxon>
        <taxon>Trichostrongylidae</taxon>
        <taxon>Haemonchus</taxon>
    </lineage>
</organism>
<evidence type="ECO:0000313" key="4">
    <source>
        <dbReference type="WBParaSite" id="HCON_00018430-00001"/>
    </source>
</evidence>
<sequence>MAKQFALLLLVLVTVDAFNWPFGWFGGNKDKVDDGSDESGNQSQEEAPEVASVEHGALPPRPPAIRQMNSP</sequence>
<dbReference type="WBParaSite" id="HCON_00018430-00001">
    <property type="protein sequence ID" value="HCON_00018430-00001"/>
    <property type="gene ID" value="HCON_00018430"/>
</dbReference>
<accession>A0A7I5E5X2</accession>
<evidence type="ECO:0000256" key="2">
    <source>
        <dbReference type="SAM" id="SignalP"/>
    </source>
</evidence>
<dbReference type="AlphaFoldDB" id="A0A7I5E5X2"/>
<protein>
    <submittedName>
        <fullName evidence="4">Secreted protein</fullName>
    </submittedName>
</protein>
<proteinExistence type="predicted"/>